<dbReference type="PANTHER" id="PTHR43861">
    <property type="entry name" value="TRANS-ACONITATE 2-METHYLTRANSFERASE-RELATED"/>
    <property type="match status" value="1"/>
</dbReference>
<proteinExistence type="predicted"/>
<evidence type="ECO:0000313" key="3">
    <source>
        <dbReference type="Proteomes" id="UP000199340"/>
    </source>
</evidence>
<sequence>MISARNFWDKAAPRYAKMPIRDTESYEYTLARTRSYLSQADIALEVGCGTGGTARKLAPHLTHITGTDIAPAMIRIARERCGEEGVANAAFEAADIAGSPVGPFDAVLAHNVLHLVPETEAAIGALHDRVRPGGLFISKTPCLGHNGISLKIRLMLKVLPLLQMVGKAPAVRFLSVDELETMITQAGFEIVESGNYPANPPSRYIVARRIA</sequence>
<protein>
    <submittedName>
        <fullName evidence="2">Ubiquinone/menaquinone biosynthesis C-methylase UbiE</fullName>
    </submittedName>
</protein>
<keyword evidence="2" id="KW-0808">Transferase</keyword>
<dbReference type="InterPro" id="IPR029063">
    <property type="entry name" value="SAM-dependent_MTases_sf"/>
</dbReference>
<dbReference type="PANTHER" id="PTHR43861:SF1">
    <property type="entry name" value="TRANS-ACONITATE 2-METHYLTRANSFERASE"/>
    <property type="match status" value="1"/>
</dbReference>
<gene>
    <name evidence="2" type="ORF">SAMN05421850_101175</name>
</gene>
<organism evidence="2 3">
    <name type="scientific">Lutimaribacter saemankumensis</name>
    <dbReference type="NCBI Taxonomy" id="490829"/>
    <lineage>
        <taxon>Bacteria</taxon>
        <taxon>Pseudomonadati</taxon>
        <taxon>Pseudomonadota</taxon>
        <taxon>Alphaproteobacteria</taxon>
        <taxon>Rhodobacterales</taxon>
        <taxon>Roseobacteraceae</taxon>
        <taxon>Lutimaribacter</taxon>
    </lineage>
</organism>
<dbReference type="GO" id="GO:0008168">
    <property type="term" value="F:methyltransferase activity"/>
    <property type="evidence" value="ECO:0007669"/>
    <property type="project" value="UniProtKB-KW"/>
</dbReference>
<dbReference type="GO" id="GO:0032259">
    <property type="term" value="P:methylation"/>
    <property type="evidence" value="ECO:0007669"/>
    <property type="project" value="UniProtKB-KW"/>
</dbReference>
<dbReference type="AlphaFoldDB" id="A0A1G8GPT8"/>
<name>A0A1G8GPT8_9RHOB</name>
<dbReference type="Proteomes" id="UP000199340">
    <property type="component" value="Unassembled WGS sequence"/>
</dbReference>
<evidence type="ECO:0000313" key="2">
    <source>
        <dbReference type="EMBL" id="SDH96392.1"/>
    </source>
</evidence>
<dbReference type="Pfam" id="PF08242">
    <property type="entry name" value="Methyltransf_12"/>
    <property type="match status" value="1"/>
</dbReference>
<keyword evidence="2" id="KW-0489">Methyltransferase</keyword>
<dbReference type="EMBL" id="FNEB01000001">
    <property type="protein sequence ID" value="SDH96392.1"/>
    <property type="molecule type" value="Genomic_DNA"/>
</dbReference>
<dbReference type="RefSeq" id="WP_090025550.1">
    <property type="nucleotide sequence ID" value="NZ_FNEB01000001.1"/>
</dbReference>
<dbReference type="Gene3D" id="3.40.50.150">
    <property type="entry name" value="Vaccinia Virus protein VP39"/>
    <property type="match status" value="1"/>
</dbReference>
<reference evidence="2 3" key="1">
    <citation type="submission" date="2016-10" db="EMBL/GenBank/DDBJ databases">
        <authorList>
            <person name="de Groot N.N."/>
        </authorList>
    </citation>
    <scope>NUCLEOTIDE SEQUENCE [LARGE SCALE GENOMIC DNA]</scope>
    <source>
        <strain evidence="2 3">DSM 28010</strain>
    </source>
</reference>
<dbReference type="SUPFAM" id="SSF53335">
    <property type="entry name" value="S-adenosyl-L-methionine-dependent methyltransferases"/>
    <property type="match status" value="1"/>
</dbReference>
<dbReference type="OrthoDB" id="5642573at2"/>
<keyword evidence="3" id="KW-1185">Reference proteome</keyword>
<accession>A0A1G8GPT8</accession>
<keyword evidence="2" id="KW-0830">Ubiquinone</keyword>
<feature type="domain" description="Methyltransferase type 12" evidence="1">
    <location>
        <begin position="44"/>
        <end position="136"/>
    </location>
</feature>
<dbReference type="CDD" id="cd02440">
    <property type="entry name" value="AdoMet_MTases"/>
    <property type="match status" value="1"/>
</dbReference>
<dbReference type="STRING" id="490829.SAMN05421850_101175"/>
<evidence type="ECO:0000259" key="1">
    <source>
        <dbReference type="Pfam" id="PF08242"/>
    </source>
</evidence>
<dbReference type="InterPro" id="IPR013217">
    <property type="entry name" value="Methyltransf_12"/>
</dbReference>